<sequence>MQQKYKHPFFSLVVIILTLLLTNCSSSDDSPEIDDKGSNPDQEEVVDEPQEEEEDNNEEGDGTPNAYEYITQTEDYHMLSEALNKVDASLTELLSGEIMITFFAPTDMAFSDFLESIDGYDSLDDFDDASEIELLQAILQYHLLRGNALFSEDFLNDDYLSSEHGEEIKVKVGESIYLETASHQSIELIDLGSEVANGVVYGVNEILWPTSVRDVFFPKPTLKEIIVDNEDLQMFEEAMMKADLFNLVEGEEALTIFAPNNQAVELLFDILGDPYDDFDDFQNFFELQVLNDILLGHFTNQRLLSTDFKEGVVETLLTNDSIQLVKEGEDFAIKDASEIRAYFNIKDVEAKNGVVHIIDKILLPQKVLQFVE</sequence>
<feature type="chain" id="PRO_5018153838" evidence="2">
    <location>
        <begin position="28"/>
        <end position="372"/>
    </location>
</feature>
<keyword evidence="2" id="KW-0732">Signal</keyword>
<gene>
    <name evidence="4" type="ORF">D1013_11580</name>
</gene>
<dbReference type="PANTHER" id="PTHR10900">
    <property type="entry name" value="PERIOSTIN-RELATED"/>
    <property type="match status" value="1"/>
</dbReference>
<dbReference type="PROSITE" id="PS50213">
    <property type="entry name" value="FAS1"/>
    <property type="match status" value="2"/>
</dbReference>
<keyword evidence="5" id="KW-1185">Reference proteome</keyword>
<dbReference type="InterPro" id="IPR036378">
    <property type="entry name" value="FAS1_dom_sf"/>
</dbReference>
<dbReference type="RefSeq" id="WP_121848984.1">
    <property type="nucleotide sequence ID" value="NZ_CP032050.1"/>
</dbReference>
<proteinExistence type="predicted"/>
<dbReference type="Pfam" id="PF02469">
    <property type="entry name" value="Fasciclin"/>
    <property type="match status" value="2"/>
</dbReference>
<evidence type="ECO:0000313" key="4">
    <source>
        <dbReference type="EMBL" id="AYN67969.1"/>
    </source>
</evidence>
<evidence type="ECO:0000256" key="1">
    <source>
        <dbReference type="SAM" id="MobiDB-lite"/>
    </source>
</evidence>
<feature type="domain" description="FAS1" evidence="3">
    <location>
        <begin position="219"/>
        <end position="362"/>
    </location>
</feature>
<accession>A0A3G2L6Q9</accession>
<dbReference type="SUPFAM" id="SSF82153">
    <property type="entry name" value="FAS1 domain"/>
    <property type="match status" value="2"/>
</dbReference>
<protein>
    <submittedName>
        <fullName evidence="4">Fasciclin domain-containing protein</fullName>
    </submittedName>
</protein>
<dbReference type="Proteomes" id="UP000276309">
    <property type="component" value="Chromosome"/>
</dbReference>
<reference evidence="4 5" key="1">
    <citation type="submission" date="2018-08" db="EMBL/GenBank/DDBJ databases">
        <title>The reduced genetic potential of extracellular carbohydrate catabolism in Euzebyella marina RN62, a Flavobacteriia bacterium isolated from the hadal water.</title>
        <authorList>
            <person name="Xue C."/>
        </authorList>
    </citation>
    <scope>NUCLEOTIDE SEQUENCE [LARGE SCALE GENOMIC DNA]</scope>
    <source>
        <strain evidence="4 5">RN62</strain>
    </source>
</reference>
<dbReference type="OrthoDB" id="9800666at2"/>
<feature type="domain" description="FAS1" evidence="3">
    <location>
        <begin position="63"/>
        <end position="207"/>
    </location>
</feature>
<dbReference type="GO" id="GO:0005615">
    <property type="term" value="C:extracellular space"/>
    <property type="evidence" value="ECO:0007669"/>
    <property type="project" value="TreeGrafter"/>
</dbReference>
<dbReference type="GO" id="GO:0007155">
    <property type="term" value="P:cell adhesion"/>
    <property type="evidence" value="ECO:0007669"/>
    <property type="project" value="TreeGrafter"/>
</dbReference>
<dbReference type="SMART" id="SM00554">
    <property type="entry name" value="FAS1"/>
    <property type="match status" value="2"/>
</dbReference>
<evidence type="ECO:0000256" key="2">
    <source>
        <dbReference type="SAM" id="SignalP"/>
    </source>
</evidence>
<dbReference type="EMBL" id="CP032050">
    <property type="protein sequence ID" value="AYN67969.1"/>
    <property type="molecule type" value="Genomic_DNA"/>
</dbReference>
<organism evidence="4 5">
    <name type="scientific">Euzebyella marina</name>
    <dbReference type="NCBI Taxonomy" id="1761453"/>
    <lineage>
        <taxon>Bacteria</taxon>
        <taxon>Pseudomonadati</taxon>
        <taxon>Bacteroidota</taxon>
        <taxon>Flavobacteriia</taxon>
        <taxon>Flavobacteriales</taxon>
        <taxon>Flavobacteriaceae</taxon>
        <taxon>Euzebyella</taxon>
    </lineage>
</organism>
<dbReference type="PANTHER" id="PTHR10900:SF77">
    <property type="entry name" value="FI19380P1"/>
    <property type="match status" value="1"/>
</dbReference>
<name>A0A3G2L6Q9_9FLAO</name>
<dbReference type="InterPro" id="IPR050904">
    <property type="entry name" value="Adhesion/Biosynth-related"/>
</dbReference>
<dbReference type="GO" id="GO:0030198">
    <property type="term" value="P:extracellular matrix organization"/>
    <property type="evidence" value="ECO:0007669"/>
    <property type="project" value="TreeGrafter"/>
</dbReference>
<dbReference type="Gene3D" id="2.30.180.10">
    <property type="entry name" value="FAS1 domain"/>
    <property type="match status" value="2"/>
</dbReference>
<dbReference type="InterPro" id="IPR000782">
    <property type="entry name" value="FAS1_domain"/>
</dbReference>
<evidence type="ECO:0000313" key="5">
    <source>
        <dbReference type="Proteomes" id="UP000276309"/>
    </source>
</evidence>
<dbReference type="KEGG" id="emar:D1013_11580"/>
<dbReference type="GO" id="GO:0031012">
    <property type="term" value="C:extracellular matrix"/>
    <property type="evidence" value="ECO:0007669"/>
    <property type="project" value="TreeGrafter"/>
</dbReference>
<dbReference type="AlphaFoldDB" id="A0A3G2L6Q9"/>
<feature type="signal peptide" evidence="2">
    <location>
        <begin position="1"/>
        <end position="27"/>
    </location>
</feature>
<evidence type="ECO:0000259" key="3">
    <source>
        <dbReference type="PROSITE" id="PS50213"/>
    </source>
</evidence>
<feature type="compositionally biased region" description="Acidic residues" evidence="1">
    <location>
        <begin position="41"/>
        <end position="61"/>
    </location>
</feature>
<dbReference type="GO" id="GO:0050839">
    <property type="term" value="F:cell adhesion molecule binding"/>
    <property type="evidence" value="ECO:0007669"/>
    <property type="project" value="TreeGrafter"/>
</dbReference>
<feature type="region of interest" description="Disordered" evidence="1">
    <location>
        <begin position="27"/>
        <end position="65"/>
    </location>
</feature>